<dbReference type="Proteomes" id="UP000265618">
    <property type="component" value="Unassembled WGS sequence"/>
</dbReference>
<comment type="caution">
    <text evidence="1">The sequence shown here is derived from an EMBL/GenBank/DDBJ whole genome shotgun (WGS) entry which is preliminary data.</text>
</comment>
<proteinExistence type="predicted"/>
<evidence type="ECO:0000313" key="2">
    <source>
        <dbReference type="Proteomes" id="UP000265618"/>
    </source>
</evidence>
<keyword evidence="2" id="KW-1185">Reference proteome</keyword>
<dbReference type="AlphaFoldDB" id="A0A391P3A0"/>
<reference evidence="1 2" key="1">
    <citation type="journal article" date="2018" name="PLoS ONE">
        <title>The draft genome of Kipferlia bialata reveals reductive genome evolution in fornicate parasites.</title>
        <authorList>
            <person name="Tanifuji G."/>
            <person name="Takabayashi S."/>
            <person name="Kume K."/>
            <person name="Takagi M."/>
            <person name="Nakayama T."/>
            <person name="Kamikawa R."/>
            <person name="Inagaki Y."/>
            <person name="Hashimoto T."/>
        </authorList>
    </citation>
    <scope>NUCLEOTIDE SEQUENCE [LARGE SCALE GENOMIC DNA]</scope>
    <source>
        <strain evidence="1">NY0173</strain>
    </source>
</reference>
<evidence type="ECO:0000313" key="1">
    <source>
        <dbReference type="EMBL" id="GCA62902.1"/>
    </source>
</evidence>
<gene>
    <name evidence="1" type="ORF">KIPB_006533</name>
</gene>
<evidence type="ECO:0008006" key="3">
    <source>
        <dbReference type="Google" id="ProtNLM"/>
    </source>
</evidence>
<dbReference type="InterPro" id="IPR029064">
    <property type="entry name" value="Ribosomal_eL30-like_sf"/>
</dbReference>
<accession>A0A391P3A0</accession>
<dbReference type="EMBL" id="BDIP01001693">
    <property type="protein sequence ID" value="GCA62902.1"/>
    <property type="molecule type" value="Genomic_DNA"/>
</dbReference>
<dbReference type="Gene3D" id="3.30.1330.30">
    <property type="match status" value="1"/>
</dbReference>
<protein>
    <recommendedName>
        <fullName evidence="3">Ribosomal protein L7Ae/L30e/S12e/Gadd45 domain-containing protein</fullName>
    </recommendedName>
</protein>
<sequence length="220" mass="23531">MPKVLLLSSDVPMHARVDDRKAVEVGQEQRVAKETVKRKTRPQRLVAKVSKVHREVHALPPSAPQPQTETHHLAADTAALHLLSGAVILERPLVTGLRSCIKALRREAAAAEASLQGTTPDSVLPSTPPSPSPSVVVLARDIDLAPSIVKQLDTLHSLCDASEGVHLVRAGYRAQLGQASDTALCVCAYIPHHPTLNTLILECIAASDNSAVISEYVLDT</sequence>
<organism evidence="1 2">
    <name type="scientific">Kipferlia bialata</name>
    <dbReference type="NCBI Taxonomy" id="797122"/>
    <lineage>
        <taxon>Eukaryota</taxon>
        <taxon>Metamonada</taxon>
        <taxon>Carpediemonas-like organisms</taxon>
        <taxon>Kipferlia</taxon>
    </lineage>
</organism>
<name>A0A391P3A0_9EUKA</name>